<feature type="region of interest" description="Disordered" evidence="6">
    <location>
        <begin position="335"/>
        <end position="367"/>
    </location>
</feature>
<keyword evidence="7" id="KW-0812">Transmembrane</keyword>
<proteinExistence type="predicted"/>
<dbReference type="InterPro" id="IPR003594">
    <property type="entry name" value="HATPase_dom"/>
</dbReference>
<feature type="domain" description="Histidine kinase" evidence="8">
    <location>
        <begin position="159"/>
        <end position="349"/>
    </location>
</feature>
<keyword evidence="7" id="KW-0472">Membrane</keyword>
<keyword evidence="10" id="KW-1185">Reference proteome</keyword>
<keyword evidence="3" id="KW-0808">Transferase</keyword>
<dbReference type="AlphaFoldDB" id="A0LUP9"/>
<gene>
    <name evidence="9" type="ordered locus">Acel_1387</name>
</gene>
<dbReference type="HOGENOM" id="CLU_753605_0_0_11"/>
<evidence type="ECO:0000313" key="9">
    <source>
        <dbReference type="EMBL" id="ABK53159.1"/>
    </source>
</evidence>
<feature type="transmembrane region" description="Helical" evidence="7">
    <location>
        <begin position="42"/>
        <end position="63"/>
    </location>
</feature>
<dbReference type="OrthoDB" id="144293at2"/>
<dbReference type="InterPro" id="IPR004358">
    <property type="entry name" value="Sig_transdc_His_kin-like_C"/>
</dbReference>
<dbReference type="Gene3D" id="3.30.565.10">
    <property type="entry name" value="Histidine kinase-like ATPase, C-terminal domain"/>
    <property type="match status" value="1"/>
</dbReference>
<dbReference type="SMART" id="SM00387">
    <property type="entry name" value="HATPase_c"/>
    <property type="match status" value="1"/>
</dbReference>
<dbReference type="STRING" id="351607.Acel_1387"/>
<dbReference type="InterPro" id="IPR036890">
    <property type="entry name" value="HATPase_C_sf"/>
</dbReference>
<dbReference type="FunCoup" id="A0LUP9">
    <property type="interactions" value="1"/>
</dbReference>
<evidence type="ECO:0000256" key="1">
    <source>
        <dbReference type="ARBA" id="ARBA00000085"/>
    </source>
</evidence>
<evidence type="ECO:0000313" key="10">
    <source>
        <dbReference type="Proteomes" id="UP000008221"/>
    </source>
</evidence>
<keyword evidence="7" id="KW-1133">Transmembrane helix</keyword>
<dbReference type="InParanoid" id="A0LUP9"/>
<reference evidence="9 10" key="1">
    <citation type="journal article" date="2009" name="Genome Res.">
        <title>Complete genome of the cellulolytic thermophile Acidothermus cellulolyticus 11B provides insights into its ecophysiological and evolutionary adaptations.</title>
        <authorList>
            <person name="Barabote R.D."/>
            <person name="Xie G."/>
            <person name="Leu D.H."/>
            <person name="Normand P."/>
            <person name="Necsulea A."/>
            <person name="Daubin V."/>
            <person name="Medigue C."/>
            <person name="Adney W.S."/>
            <person name="Xu X.C."/>
            <person name="Lapidus A."/>
            <person name="Parales R.E."/>
            <person name="Detter C."/>
            <person name="Pujic P."/>
            <person name="Bruce D."/>
            <person name="Lavire C."/>
            <person name="Challacombe J.F."/>
            <person name="Brettin T.S."/>
            <person name="Berry A.M."/>
        </authorList>
    </citation>
    <scope>NUCLEOTIDE SEQUENCE [LARGE SCALE GENOMIC DNA]</scope>
    <source>
        <strain evidence="10">ATCC 43068 / DSM 8971 / 11B</strain>
    </source>
</reference>
<evidence type="ECO:0000259" key="8">
    <source>
        <dbReference type="PROSITE" id="PS50109"/>
    </source>
</evidence>
<dbReference type="Pfam" id="PF02518">
    <property type="entry name" value="HATPase_c"/>
    <property type="match status" value="1"/>
</dbReference>
<evidence type="ECO:0000256" key="5">
    <source>
        <dbReference type="ARBA" id="ARBA00023012"/>
    </source>
</evidence>
<dbReference type="InterPro" id="IPR005467">
    <property type="entry name" value="His_kinase_dom"/>
</dbReference>
<dbReference type="InterPro" id="IPR050482">
    <property type="entry name" value="Sensor_HK_TwoCompSys"/>
</dbReference>
<accession>A0LUP9</accession>
<dbReference type="GO" id="GO:0004673">
    <property type="term" value="F:protein histidine kinase activity"/>
    <property type="evidence" value="ECO:0007669"/>
    <property type="project" value="UniProtKB-EC"/>
</dbReference>
<sequence>MKPFRGHGFPLAVWTSGLAAASGVAALIVVTLGLVAADRLDAASWLALGVALVVTALCAWVGYRAGRRFAVALRHLRENATHRLEDAHAPLVGDSKDHVLVSAVPELLELARALEALHLRIRVSDDVAARHRQLAETASAGMFELLSGLVEAEESARGQLSAELHDTVAQTLMLARSLLTSPVVEPSDLVTIRELVAEAEDQVRAVMARTRPPALRDGDLAQAVLALRDDLRTRYGLEVLIEWPSSPYPLPLVTAVTVYRFFQEGLLNVVKHADVDIARISLTVDETHVVAVVHDDGPGFDPEQVRPERGRHVGLGLLRERVRLAGGSLDITSWPQPGTTLTLRMPRGAPSGPLAPSNRRSEPVPSS</sequence>
<evidence type="ECO:0000256" key="4">
    <source>
        <dbReference type="ARBA" id="ARBA00022777"/>
    </source>
</evidence>
<protein>
    <recommendedName>
        <fullName evidence="2">histidine kinase</fullName>
        <ecNumber evidence="2">2.7.13.3</ecNumber>
    </recommendedName>
</protein>
<dbReference type="CDD" id="cd16917">
    <property type="entry name" value="HATPase_UhpB-NarQ-NarX-like"/>
    <property type="match status" value="1"/>
</dbReference>
<comment type="catalytic activity">
    <reaction evidence="1">
        <text>ATP + protein L-histidine = ADP + protein N-phospho-L-histidine.</text>
        <dbReference type="EC" id="2.7.13.3"/>
    </reaction>
</comment>
<dbReference type="RefSeq" id="WP_011720222.1">
    <property type="nucleotide sequence ID" value="NC_008578.1"/>
</dbReference>
<keyword evidence="4 9" id="KW-0418">Kinase</keyword>
<dbReference type="PANTHER" id="PTHR24421">
    <property type="entry name" value="NITRATE/NITRITE SENSOR PROTEIN NARX-RELATED"/>
    <property type="match status" value="1"/>
</dbReference>
<evidence type="ECO:0000256" key="7">
    <source>
        <dbReference type="SAM" id="Phobius"/>
    </source>
</evidence>
<dbReference type="SUPFAM" id="SSF55874">
    <property type="entry name" value="ATPase domain of HSP90 chaperone/DNA topoisomerase II/histidine kinase"/>
    <property type="match status" value="1"/>
</dbReference>
<evidence type="ECO:0000256" key="2">
    <source>
        <dbReference type="ARBA" id="ARBA00012438"/>
    </source>
</evidence>
<dbReference type="eggNOG" id="COG4585">
    <property type="taxonomic scope" value="Bacteria"/>
</dbReference>
<keyword evidence="5" id="KW-0902">Two-component regulatory system</keyword>
<evidence type="ECO:0000256" key="3">
    <source>
        <dbReference type="ARBA" id="ARBA00022679"/>
    </source>
</evidence>
<dbReference type="PRINTS" id="PR00344">
    <property type="entry name" value="BCTRLSENSOR"/>
</dbReference>
<dbReference type="PROSITE" id="PS50109">
    <property type="entry name" value="HIS_KIN"/>
    <property type="match status" value="1"/>
</dbReference>
<dbReference type="Proteomes" id="UP000008221">
    <property type="component" value="Chromosome"/>
</dbReference>
<name>A0LUP9_ACIC1</name>
<dbReference type="EC" id="2.7.13.3" evidence="2"/>
<dbReference type="KEGG" id="ace:Acel_1387"/>
<feature type="transmembrane region" description="Helical" evidence="7">
    <location>
        <begin position="12"/>
        <end position="36"/>
    </location>
</feature>
<evidence type="ECO:0000256" key="6">
    <source>
        <dbReference type="SAM" id="MobiDB-lite"/>
    </source>
</evidence>
<dbReference type="PANTHER" id="PTHR24421:SF61">
    <property type="entry name" value="OXYGEN SENSOR HISTIDINE KINASE NREB"/>
    <property type="match status" value="1"/>
</dbReference>
<organism evidence="9 10">
    <name type="scientific">Acidothermus cellulolyticus (strain ATCC 43068 / DSM 8971 / 11B)</name>
    <dbReference type="NCBI Taxonomy" id="351607"/>
    <lineage>
        <taxon>Bacteria</taxon>
        <taxon>Bacillati</taxon>
        <taxon>Actinomycetota</taxon>
        <taxon>Actinomycetes</taxon>
        <taxon>Acidothermales</taxon>
        <taxon>Acidothermaceae</taxon>
        <taxon>Acidothermus</taxon>
    </lineage>
</organism>
<dbReference type="EMBL" id="CP000481">
    <property type="protein sequence ID" value="ABK53159.1"/>
    <property type="molecule type" value="Genomic_DNA"/>
</dbReference>
<dbReference type="GO" id="GO:0000160">
    <property type="term" value="P:phosphorelay signal transduction system"/>
    <property type="evidence" value="ECO:0007669"/>
    <property type="project" value="UniProtKB-KW"/>
</dbReference>